<proteinExistence type="predicted"/>
<keyword evidence="1" id="KW-0677">Repeat</keyword>
<feature type="compositionally biased region" description="Polar residues" evidence="3">
    <location>
        <begin position="28"/>
        <end position="42"/>
    </location>
</feature>
<keyword evidence="6" id="KW-1185">Reference proteome</keyword>
<accession>T1K3U8</accession>
<dbReference type="Pfam" id="PF07647">
    <property type="entry name" value="SAM_2"/>
    <property type="match status" value="1"/>
</dbReference>
<gene>
    <name evidence="5" type="primary">107360447</name>
</gene>
<feature type="compositionally biased region" description="Polar residues" evidence="3">
    <location>
        <begin position="456"/>
        <end position="476"/>
    </location>
</feature>
<dbReference type="EMBL" id="CAEY01001560">
    <property type="status" value="NOT_ANNOTATED_CDS"/>
    <property type="molecule type" value="Genomic_DNA"/>
</dbReference>
<feature type="domain" description="SAM" evidence="4">
    <location>
        <begin position="236"/>
        <end position="294"/>
    </location>
</feature>
<dbReference type="InterPro" id="IPR037618">
    <property type="entry name" value="LIPB1/2_SAM_2nd"/>
</dbReference>
<dbReference type="EnsemblMetazoa" id="tetur05g00310.1">
    <property type="protein sequence ID" value="tetur05g00310.1"/>
    <property type="gene ID" value="tetur05g00310"/>
</dbReference>
<reference evidence="5" key="2">
    <citation type="submission" date="2015-06" db="UniProtKB">
        <authorList>
            <consortium name="EnsemblMetazoa"/>
        </authorList>
    </citation>
    <scope>IDENTIFICATION</scope>
</reference>
<dbReference type="Proteomes" id="UP000015104">
    <property type="component" value="Unassembled WGS sequence"/>
</dbReference>
<dbReference type="PROSITE" id="PS50105">
    <property type="entry name" value="SAM_DOMAIN"/>
    <property type="match status" value="3"/>
</dbReference>
<dbReference type="Gene3D" id="1.10.150.50">
    <property type="entry name" value="Transcription Factor, Ets-1"/>
    <property type="match status" value="3"/>
</dbReference>
<feature type="region of interest" description="Disordered" evidence="3">
    <location>
        <begin position="447"/>
        <end position="476"/>
    </location>
</feature>
<feature type="domain" description="SAM" evidence="4">
    <location>
        <begin position="156"/>
        <end position="210"/>
    </location>
</feature>
<dbReference type="InterPro" id="IPR001660">
    <property type="entry name" value="SAM"/>
</dbReference>
<evidence type="ECO:0000256" key="2">
    <source>
        <dbReference type="ARBA" id="ARBA00023054"/>
    </source>
</evidence>
<feature type="compositionally biased region" description="Polar residues" evidence="3">
    <location>
        <begin position="1"/>
        <end position="18"/>
    </location>
</feature>
<dbReference type="PANTHER" id="PTHR12587">
    <property type="entry name" value="LAR INTERACTING PROTEIN LIP -RELATED PROTEIN"/>
    <property type="match status" value="1"/>
</dbReference>
<dbReference type="OrthoDB" id="6516566at2759"/>
<dbReference type="GO" id="GO:0007528">
    <property type="term" value="P:neuromuscular junction development"/>
    <property type="evidence" value="ECO:0007669"/>
    <property type="project" value="TreeGrafter"/>
</dbReference>
<dbReference type="CDD" id="cd09566">
    <property type="entry name" value="SAM_liprin-beta1_2_repeat2"/>
    <property type="match status" value="1"/>
</dbReference>
<evidence type="ECO:0000256" key="1">
    <source>
        <dbReference type="ARBA" id="ARBA00022737"/>
    </source>
</evidence>
<organism evidence="5 6">
    <name type="scientific">Tetranychus urticae</name>
    <name type="common">Two-spotted spider mite</name>
    <dbReference type="NCBI Taxonomy" id="32264"/>
    <lineage>
        <taxon>Eukaryota</taxon>
        <taxon>Metazoa</taxon>
        <taxon>Ecdysozoa</taxon>
        <taxon>Arthropoda</taxon>
        <taxon>Chelicerata</taxon>
        <taxon>Arachnida</taxon>
        <taxon>Acari</taxon>
        <taxon>Acariformes</taxon>
        <taxon>Trombidiformes</taxon>
        <taxon>Prostigmata</taxon>
        <taxon>Eleutherengona</taxon>
        <taxon>Raphignathae</taxon>
        <taxon>Tetranychoidea</taxon>
        <taxon>Tetranychidae</taxon>
        <taxon>Tetranychus</taxon>
    </lineage>
</organism>
<sequence>MESSKTPISGDIGSTSVGRQGKPIIAQASGSTSIGITKPTTTSAGTRFNNIVSFAAEDQIIPNGGRSNPDLFKTSVNQRVPPAPSLHPNPLKSSFRAKDNSKGFKKFLSMIKKTESPAANLESNHFVRGGIRSTAGPRLISGERRRLEIDIPFPRFDNALLAQWFNSIGLGMYSERCKQIFRTGEQLFNATENEIEKYLGMKNKLHRKKLKLALAFANNDCDPLTQAAHRLDYLWVARWLDDIGLPQFKENFLNARVDGAVLHRLTMQDLINLNITAKLHYCSIRRGIQVLREQKFDPNCLERRAVSDKLASDSKNPSTIALWTSHRVMEWLRCVDLSEYTSSLRGSGVHGALMVHEPAFDADLLASLLGIPSSKSLLRRHIYSSFNDLLGPELVQIKRDYLVKNPSSIASSKITIKSSRFNLLKRRSKPEFQSDDLVCPLSNSLETKTPCPVHQKPNSESNSPAKLNVSNGEPSA</sequence>
<dbReference type="STRING" id="32264.T1K3U8"/>
<reference evidence="6" key="1">
    <citation type="submission" date="2011-08" db="EMBL/GenBank/DDBJ databases">
        <authorList>
            <person name="Rombauts S."/>
        </authorList>
    </citation>
    <scope>NUCLEOTIDE SEQUENCE</scope>
    <source>
        <strain evidence="6">London</strain>
    </source>
</reference>
<keyword evidence="2" id="KW-0175">Coiled coil</keyword>
<dbReference type="GO" id="GO:0048786">
    <property type="term" value="C:presynaptic active zone"/>
    <property type="evidence" value="ECO:0007669"/>
    <property type="project" value="TreeGrafter"/>
</dbReference>
<dbReference type="AlphaFoldDB" id="T1K3U8"/>
<feature type="domain" description="SAM" evidence="4">
    <location>
        <begin position="323"/>
        <end position="371"/>
    </location>
</feature>
<dbReference type="SUPFAM" id="SSF47769">
    <property type="entry name" value="SAM/Pointed domain"/>
    <property type="match status" value="3"/>
</dbReference>
<dbReference type="eggNOG" id="KOG1899">
    <property type="taxonomic scope" value="Eukaryota"/>
</dbReference>
<dbReference type="FunFam" id="1.10.150.50:FF:000005">
    <property type="entry name" value="Liprin-beta-1 isoform 1"/>
    <property type="match status" value="1"/>
</dbReference>
<evidence type="ECO:0000259" key="4">
    <source>
        <dbReference type="PROSITE" id="PS50105"/>
    </source>
</evidence>
<evidence type="ECO:0000313" key="5">
    <source>
        <dbReference type="EnsemblMetazoa" id="tetur05g00310.1"/>
    </source>
</evidence>
<evidence type="ECO:0000256" key="3">
    <source>
        <dbReference type="SAM" id="MobiDB-lite"/>
    </source>
</evidence>
<protein>
    <recommendedName>
        <fullName evidence="4">SAM domain-containing protein</fullName>
    </recommendedName>
</protein>
<dbReference type="PANTHER" id="PTHR12587:SF14">
    <property type="entry name" value="AT31531P"/>
    <property type="match status" value="1"/>
</dbReference>
<feature type="region of interest" description="Disordered" evidence="3">
    <location>
        <begin position="1"/>
        <end position="42"/>
    </location>
</feature>
<dbReference type="Pfam" id="PF00536">
    <property type="entry name" value="SAM_1"/>
    <property type="match status" value="2"/>
</dbReference>
<dbReference type="InterPro" id="IPR013761">
    <property type="entry name" value="SAM/pointed_sf"/>
</dbReference>
<evidence type="ECO:0000313" key="6">
    <source>
        <dbReference type="Proteomes" id="UP000015104"/>
    </source>
</evidence>
<dbReference type="HOGENOM" id="CLU_011689_0_0_1"/>
<dbReference type="SMART" id="SM00454">
    <property type="entry name" value="SAM"/>
    <property type="match status" value="3"/>
</dbReference>
<dbReference type="InterPro" id="IPR029515">
    <property type="entry name" value="Liprin"/>
</dbReference>
<name>T1K3U8_TETUR</name>